<dbReference type="Proteomes" id="UP001552299">
    <property type="component" value="Unassembled WGS sequence"/>
</dbReference>
<evidence type="ECO:0000313" key="3">
    <source>
        <dbReference type="EMBL" id="KAL0925027.1"/>
    </source>
</evidence>
<evidence type="ECO:0000313" key="4">
    <source>
        <dbReference type="Proteomes" id="UP001552299"/>
    </source>
</evidence>
<accession>A0ABD0VR98</accession>
<keyword evidence="4" id="KW-1185">Reference proteome</keyword>
<dbReference type="EMBL" id="JANQDX010000004">
    <property type="protein sequence ID" value="KAL0925027.1"/>
    <property type="molecule type" value="Genomic_DNA"/>
</dbReference>
<organism evidence="3 4">
    <name type="scientific">Dendrobium thyrsiflorum</name>
    <name type="common">Pinecone-like raceme dendrobium</name>
    <name type="synonym">Orchid</name>
    <dbReference type="NCBI Taxonomy" id="117978"/>
    <lineage>
        <taxon>Eukaryota</taxon>
        <taxon>Viridiplantae</taxon>
        <taxon>Streptophyta</taxon>
        <taxon>Embryophyta</taxon>
        <taxon>Tracheophyta</taxon>
        <taxon>Spermatophyta</taxon>
        <taxon>Magnoliopsida</taxon>
        <taxon>Liliopsida</taxon>
        <taxon>Asparagales</taxon>
        <taxon>Orchidaceae</taxon>
        <taxon>Epidendroideae</taxon>
        <taxon>Malaxideae</taxon>
        <taxon>Dendrobiinae</taxon>
        <taxon>Dendrobium</taxon>
    </lineage>
</organism>
<keyword evidence="2" id="KW-1133">Transmembrane helix</keyword>
<proteinExistence type="predicted"/>
<dbReference type="AlphaFoldDB" id="A0ABD0VR98"/>
<gene>
    <name evidence="3" type="ORF">M5K25_003333</name>
</gene>
<evidence type="ECO:0000256" key="2">
    <source>
        <dbReference type="SAM" id="Phobius"/>
    </source>
</evidence>
<protein>
    <recommendedName>
        <fullName evidence="5">Transmembrane protein</fullName>
    </recommendedName>
</protein>
<comment type="caution">
    <text evidence="3">The sequence shown here is derived from an EMBL/GenBank/DDBJ whole genome shotgun (WGS) entry which is preliminary data.</text>
</comment>
<reference evidence="3 4" key="1">
    <citation type="journal article" date="2024" name="Plant Biotechnol. J.">
        <title>Dendrobium thyrsiflorum genome and its molecular insights into genes involved in important horticultural traits.</title>
        <authorList>
            <person name="Chen B."/>
            <person name="Wang J.Y."/>
            <person name="Zheng P.J."/>
            <person name="Li K.L."/>
            <person name="Liang Y.M."/>
            <person name="Chen X.F."/>
            <person name="Zhang C."/>
            <person name="Zhao X."/>
            <person name="He X."/>
            <person name="Zhang G.Q."/>
            <person name="Liu Z.J."/>
            <person name="Xu Q."/>
        </authorList>
    </citation>
    <scope>NUCLEOTIDE SEQUENCE [LARGE SCALE GENOMIC DNA]</scope>
    <source>
        <strain evidence="3">GZMU011</strain>
    </source>
</reference>
<feature type="transmembrane region" description="Helical" evidence="2">
    <location>
        <begin position="49"/>
        <end position="70"/>
    </location>
</feature>
<evidence type="ECO:0008006" key="5">
    <source>
        <dbReference type="Google" id="ProtNLM"/>
    </source>
</evidence>
<name>A0ABD0VR98_DENTH</name>
<evidence type="ECO:0000256" key="1">
    <source>
        <dbReference type="SAM" id="MobiDB-lite"/>
    </source>
</evidence>
<keyword evidence="2" id="KW-0812">Transmembrane</keyword>
<sequence>MKSLNRRGVGKGRPTACQNLGCASLIFGAARFRSPGIAPSVRSQAAGPVAFFLLFLWLFSCLTGGCFPRFCVAFLDTVCDDFSGFLNILPSCSPSPSPSPAGSPSTRRPLSHSIPLSRRLTSHLTPSPSPSPADSPSSRRPHLSPPFLGRILPCMGDPYLDAGFVYDEEGRTDVLNSPFFDVFFGADDTADEYLDRIIYRLSLALEEHITPGRWIIAGHPPPPPTPANSPFPKILRTTALGVMFLIVGCFFFH</sequence>
<feature type="transmembrane region" description="Helical" evidence="2">
    <location>
        <begin position="234"/>
        <end position="252"/>
    </location>
</feature>
<feature type="region of interest" description="Disordered" evidence="1">
    <location>
        <begin position="120"/>
        <end position="141"/>
    </location>
</feature>
<keyword evidence="2" id="KW-0472">Membrane</keyword>